<feature type="chain" id="PRO_5039245882" evidence="1">
    <location>
        <begin position="19"/>
        <end position="450"/>
    </location>
</feature>
<dbReference type="InterPro" id="IPR036366">
    <property type="entry name" value="PGBDSf"/>
</dbReference>
<evidence type="ECO:0000259" key="3">
    <source>
        <dbReference type="Pfam" id="PF08924"/>
    </source>
</evidence>
<sequence length="450" mass="48707">MGLLTLATLSVVSPAAQAGASAPVNAPATAAREGNVVTPGDFTGYGFDQCHAPDQRAMNAWLQNSPFLAVGIYLSGTSRACRDQPNLTPTWISKQLRNGWRLLPITLGPQASCQPRFPRYSDDVTINPKPGKVGRYALARQQGMDEAVSAVTAAKAIGIVARSTLWYDLEGYDNSNTDCRESALTFLSGWTQKLHELGYVSGVYSSAGSGIAALDAARINRPDRFTLPDAIWVARWDGIANTSTSYIREDGWRPGGRIKQYMGGHDETWGGVRINIDRNYLDLGRGSVADAETHCGDVNVSLWEYPLLRPPTDTYRPPAAQMKALQCLLREQGFYDGPTGGNYNPKLVKAMNAWQTEHQVAVTSSWFVRHWIMLLAAGPREVLKVGSAGPAVRRVQRALNAAALTKPIKASGVFDAATTNAVRAYQQKTGTPVNGVVAFPTWGQLEAGAR</sequence>
<dbReference type="InterPro" id="IPR036365">
    <property type="entry name" value="PGBD-like_sf"/>
</dbReference>
<reference evidence="4 5" key="1">
    <citation type="submission" date="2016-10" db="EMBL/GenBank/DDBJ databases">
        <authorList>
            <person name="de Groot N.N."/>
        </authorList>
    </citation>
    <scope>NUCLEOTIDE SEQUENCE [LARGE SCALE GENOMIC DNA]</scope>
    <source>
        <strain evidence="4 5">CGMCC 1.11156</strain>
    </source>
</reference>
<dbReference type="Pfam" id="PF01471">
    <property type="entry name" value="PG_binding_1"/>
    <property type="match status" value="1"/>
</dbReference>
<dbReference type="CDD" id="cd06418">
    <property type="entry name" value="GH25_BacA-like"/>
    <property type="match status" value="1"/>
</dbReference>
<accession>A0A1I3PX37</accession>
<feature type="domain" description="Rv2525c-like glycoside hydrolase-like" evidence="3">
    <location>
        <begin position="60"/>
        <end position="280"/>
    </location>
</feature>
<dbReference type="GO" id="GO:0016787">
    <property type="term" value="F:hydrolase activity"/>
    <property type="evidence" value="ECO:0007669"/>
    <property type="project" value="UniProtKB-KW"/>
</dbReference>
<organism evidence="4 5">
    <name type="scientific">Nocardioides psychrotolerans</name>
    <dbReference type="NCBI Taxonomy" id="1005945"/>
    <lineage>
        <taxon>Bacteria</taxon>
        <taxon>Bacillati</taxon>
        <taxon>Actinomycetota</taxon>
        <taxon>Actinomycetes</taxon>
        <taxon>Propionibacteriales</taxon>
        <taxon>Nocardioidaceae</taxon>
        <taxon>Nocardioides</taxon>
    </lineage>
</organism>
<feature type="signal peptide" evidence="1">
    <location>
        <begin position="1"/>
        <end position="18"/>
    </location>
</feature>
<dbReference type="InterPro" id="IPR017853">
    <property type="entry name" value="GH"/>
</dbReference>
<evidence type="ECO:0000256" key="1">
    <source>
        <dbReference type="SAM" id="SignalP"/>
    </source>
</evidence>
<dbReference type="Gene3D" id="1.10.101.10">
    <property type="entry name" value="PGBD-like superfamily/PGBD"/>
    <property type="match status" value="2"/>
</dbReference>
<proteinExistence type="predicted"/>
<evidence type="ECO:0000313" key="5">
    <source>
        <dbReference type="Proteomes" id="UP000198649"/>
    </source>
</evidence>
<dbReference type="InterPro" id="IPR015020">
    <property type="entry name" value="Rv2525c-like_Glyco_Hydro-like"/>
</dbReference>
<gene>
    <name evidence="4" type="ORF">SAMN05216561_12246</name>
</gene>
<dbReference type="InterPro" id="IPR002477">
    <property type="entry name" value="Peptidoglycan-bd-like"/>
</dbReference>
<dbReference type="SUPFAM" id="SSF47090">
    <property type="entry name" value="PGBD-like"/>
    <property type="match status" value="2"/>
</dbReference>
<dbReference type="RefSeq" id="WP_246166490.1">
    <property type="nucleotide sequence ID" value="NZ_BKAF01000030.1"/>
</dbReference>
<evidence type="ECO:0000313" key="4">
    <source>
        <dbReference type="EMBL" id="SFJ26218.1"/>
    </source>
</evidence>
<dbReference type="Proteomes" id="UP000198649">
    <property type="component" value="Unassembled WGS sequence"/>
</dbReference>
<name>A0A1I3PX37_9ACTN</name>
<keyword evidence="5" id="KW-1185">Reference proteome</keyword>
<dbReference type="AlphaFoldDB" id="A0A1I3PX37"/>
<dbReference type="Pfam" id="PF08924">
    <property type="entry name" value="Rv2525c_GlyHyd-like"/>
    <property type="match status" value="1"/>
</dbReference>
<evidence type="ECO:0000259" key="2">
    <source>
        <dbReference type="Pfam" id="PF01471"/>
    </source>
</evidence>
<dbReference type="Gene3D" id="3.20.20.80">
    <property type="entry name" value="Glycosidases"/>
    <property type="match status" value="1"/>
</dbReference>
<dbReference type="SUPFAM" id="SSF51445">
    <property type="entry name" value="(Trans)glycosidases"/>
    <property type="match status" value="1"/>
</dbReference>
<dbReference type="EMBL" id="FOQG01000022">
    <property type="protein sequence ID" value="SFJ26218.1"/>
    <property type="molecule type" value="Genomic_DNA"/>
</dbReference>
<feature type="domain" description="Peptidoglycan binding-like" evidence="2">
    <location>
        <begin position="389"/>
        <end position="445"/>
    </location>
</feature>
<dbReference type="STRING" id="1005945.SAMN05216561_12246"/>
<keyword evidence="1" id="KW-0732">Signal</keyword>
<protein>
    <submittedName>
        <fullName evidence="4">Peptidoglycan-binding (PGRP) domain of peptidoglycan hydrolases-containing protein</fullName>
    </submittedName>
</protein>
<keyword evidence="4" id="KW-0378">Hydrolase</keyword>